<dbReference type="InterPro" id="IPR025300">
    <property type="entry name" value="BetaGal_jelly_roll_dom"/>
</dbReference>
<protein>
    <recommendedName>
        <fullName evidence="3">Beta-galactosidase jelly roll domain-containing protein</fullName>
    </recommendedName>
</protein>
<reference evidence="4 5" key="1">
    <citation type="journal article" date="2018" name="Nat. Ecol. Evol.">
        <title>Pezizomycetes genomes reveal the molecular basis of ectomycorrhizal truffle lifestyle.</title>
        <authorList>
            <person name="Murat C."/>
            <person name="Payen T."/>
            <person name="Noel B."/>
            <person name="Kuo A."/>
            <person name="Morin E."/>
            <person name="Chen J."/>
            <person name="Kohler A."/>
            <person name="Krizsan K."/>
            <person name="Balestrini R."/>
            <person name="Da Silva C."/>
            <person name="Montanini B."/>
            <person name="Hainaut M."/>
            <person name="Levati E."/>
            <person name="Barry K.W."/>
            <person name="Belfiori B."/>
            <person name="Cichocki N."/>
            <person name="Clum A."/>
            <person name="Dockter R.B."/>
            <person name="Fauchery L."/>
            <person name="Guy J."/>
            <person name="Iotti M."/>
            <person name="Le Tacon F."/>
            <person name="Lindquist E.A."/>
            <person name="Lipzen A."/>
            <person name="Malagnac F."/>
            <person name="Mello A."/>
            <person name="Molinier V."/>
            <person name="Miyauchi S."/>
            <person name="Poulain J."/>
            <person name="Riccioni C."/>
            <person name="Rubini A."/>
            <person name="Sitrit Y."/>
            <person name="Splivallo R."/>
            <person name="Traeger S."/>
            <person name="Wang M."/>
            <person name="Zifcakova L."/>
            <person name="Wipf D."/>
            <person name="Zambonelli A."/>
            <person name="Paolocci F."/>
            <person name="Nowrousian M."/>
            <person name="Ottonello S."/>
            <person name="Baldrian P."/>
            <person name="Spatafora J.W."/>
            <person name="Henrissat B."/>
            <person name="Nagy L.G."/>
            <person name="Aury J.M."/>
            <person name="Wincker P."/>
            <person name="Grigoriev I.V."/>
            <person name="Bonfante P."/>
            <person name="Martin F.M."/>
        </authorList>
    </citation>
    <scope>NUCLEOTIDE SEQUENCE [LARGE SCALE GENOMIC DNA]</scope>
    <source>
        <strain evidence="4 5">ATCC MYA-4762</strain>
    </source>
</reference>
<keyword evidence="5" id="KW-1185">Reference proteome</keyword>
<keyword evidence="1" id="KW-0378">Hydrolase</keyword>
<gene>
    <name evidence="4" type="ORF">L211DRAFT_847383</name>
</gene>
<dbReference type="Gene3D" id="2.60.120.260">
    <property type="entry name" value="Galactose-binding domain-like"/>
    <property type="match status" value="2"/>
</dbReference>
<feature type="domain" description="Beta-galactosidase jelly roll" evidence="3">
    <location>
        <begin position="69"/>
        <end position="104"/>
    </location>
</feature>
<evidence type="ECO:0000313" key="4">
    <source>
        <dbReference type="EMBL" id="RPB26229.1"/>
    </source>
</evidence>
<evidence type="ECO:0000256" key="1">
    <source>
        <dbReference type="ARBA" id="ARBA00022801"/>
    </source>
</evidence>
<proteinExistence type="predicted"/>
<dbReference type="Pfam" id="PF13364">
    <property type="entry name" value="BetaGal_ABD2"/>
    <property type="match status" value="1"/>
</dbReference>
<dbReference type="InParanoid" id="A0A3N4LXC8"/>
<sequence length="152" mass="17126">MTVDITAPSSVRYLKWNRKTVSGVSRTKNSTLTAKLADPETQKLIKSFPEISKLEWKSAESLVERLPYTLNPTPPETFPVLCADDYGYRRGIKFYRGKFSIPENELLVVLDNMGHHQNNVRPYGLRNPRGISHASLDSGSFSEWKIIDNAGG</sequence>
<name>A0A3N4LXC8_9PEZI</name>
<keyword evidence="2" id="KW-0326">Glycosidase</keyword>
<dbReference type="AlphaFoldDB" id="A0A3N4LXC8"/>
<evidence type="ECO:0000256" key="2">
    <source>
        <dbReference type="ARBA" id="ARBA00023295"/>
    </source>
</evidence>
<evidence type="ECO:0000313" key="5">
    <source>
        <dbReference type="Proteomes" id="UP000267821"/>
    </source>
</evidence>
<organism evidence="4 5">
    <name type="scientific">Terfezia boudieri ATCC MYA-4762</name>
    <dbReference type="NCBI Taxonomy" id="1051890"/>
    <lineage>
        <taxon>Eukaryota</taxon>
        <taxon>Fungi</taxon>
        <taxon>Dikarya</taxon>
        <taxon>Ascomycota</taxon>
        <taxon>Pezizomycotina</taxon>
        <taxon>Pezizomycetes</taxon>
        <taxon>Pezizales</taxon>
        <taxon>Pezizaceae</taxon>
        <taxon>Terfezia</taxon>
    </lineage>
</organism>
<dbReference type="STRING" id="1051890.A0A3N4LXC8"/>
<dbReference type="Proteomes" id="UP000267821">
    <property type="component" value="Unassembled WGS sequence"/>
</dbReference>
<accession>A0A3N4LXC8</accession>
<evidence type="ECO:0000259" key="3">
    <source>
        <dbReference type="Pfam" id="PF13364"/>
    </source>
</evidence>
<dbReference type="EMBL" id="ML121535">
    <property type="protein sequence ID" value="RPB26229.1"/>
    <property type="molecule type" value="Genomic_DNA"/>
</dbReference>